<dbReference type="Proteomes" id="UP001497497">
    <property type="component" value="Unassembled WGS sequence"/>
</dbReference>
<sequence>MASAKKVKGLAFHYKQIVAIAAKEFRLRGRAVLPMLAWIVLLFAVSAGTALWEYPVDDTDGWRDAPLMFALNNQTATVTHLTVSEGVAAGFADAYRGQFEALNETNRLVEFNRPLDVDTYLKQWAEENFEEYSRDVYVG</sequence>
<evidence type="ECO:0000313" key="3">
    <source>
        <dbReference type="Proteomes" id="UP001497497"/>
    </source>
</evidence>
<dbReference type="EMBL" id="CAXITT010000751">
    <property type="protein sequence ID" value="CAL1545928.1"/>
    <property type="molecule type" value="Genomic_DNA"/>
</dbReference>
<feature type="transmembrane region" description="Helical" evidence="1">
    <location>
        <begin position="31"/>
        <end position="52"/>
    </location>
</feature>
<evidence type="ECO:0000313" key="2">
    <source>
        <dbReference type="EMBL" id="CAL1545928.1"/>
    </source>
</evidence>
<gene>
    <name evidence="2" type="ORF">GSLYS_00019305001</name>
</gene>
<organism evidence="2 3">
    <name type="scientific">Lymnaea stagnalis</name>
    <name type="common">Great pond snail</name>
    <name type="synonym">Helix stagnalis</name>
    <dbReference type="NCBI Taxonomy" id="6523"/>
    <lineage>
        <taxon>Eukaryota</taxon>
        <taxon>Metazoa</taxon>
        <taxon>Spiralia</taxon>
        <taxon>Lophotrochozoa</taxon>
        <taxon>Mollusca</taxon>
        <taxon>Gastropoda</taxon>
        <taxon>Heterobranchia</taxon>
        <taxon>Euthyneura</taxon>
        <taxon>Panpulmonata</taxon>
        <taxon>Hygrophila</taxon>
        <taxon>Lymnaeoidea</taxon>
        <taxon>Lymnaeidae</taxon>
        <taxon>Lymnaea</taxon>
    </lineage>
</organism>
<comment type="caution">
    <text evidence="2">The sequence shown here is derived from an EMBL/GenBank/DDBJ whole genome shotgun (WGS) entry which is preliminary data.</text>
</comment>
<name>A0AAV2IGV1_LYMST</name>
<keyword evidence="1" id="KW-1133">Transmembrane helix</keyword>
<keyword evidence="1" id="KW-0472">Membrane</keyword>
<keyword evidence="1" id="KW-0812">Transmembrane</keyword>
<feature type="non-terminal residue" evidence="2">
    <location>
        <position position="139"/>
    </location>
</feature>
<reference evidence="2 3" key="1">
    <citation type="submission" date="2024-04" db="EMBL/GenBank/DDBJ databases">
        <authorList>
            <consortium name="Genoscope - CEA"/>
            <person name="William W."/>
        </authorList>
    </citation>
    <scope>NUCLEOTIDE SEQUENCE [LARGE SCALE GENOMIC DNA]</scope>
</reference>
<proteinExistence type="predicted"/>
<protein>
    <submittedName>
        <fullName evidence="2">Uncharacterized protein</fullName>
    </submittedName>
</protein>
<keyword evidence="3" id="KW-1185">Reference proteome</keyword>
<evidence type="ECO:0000256" key="1">
    <source>
        <dbReference type="SAM" id="Phobius"/>
    </source>
</evidence>
<accession>A0AAV2IGV1</accession>
<dbReference type="AlphaFoldDB" id="A0AAV2IGV1"/>